<evidence type="ECO:0000313" key="2">
    <source>
        <dbReference type="WBParaSite" id="HPBE_0001621801-mRNA-1"/>
    </source>
</evidence>
<reference evidence="2" key="1">
    <citation type="submission" date="2019-09" db="UniProtKB">
        <authorList>
            <consortium name="WormBaseParasite"/>
        </authorList>
    </citation>
    <scope>IDENTIFICATION</scope>
</reference>
<dbReference type="GO" id="GO:0061343">
    <property type="term" value="P:cell adhesion involved in heart morphogenesis"/>
    <property type="evidence" value="ECO:0007669"/>
    <property type="project" value="TreeGrafter"/>
</dbReference>
<protein>
    <submittedName>
        <fullName evidence="2">Endo/exonuclease/phosphatase domain-containing protein</fullName>
    </submittedName>
</protein>
<keyword evidence="1" id="KW-1185">Reference proteome</keyword>
<dbReference type="PANTHER" id="PTHR33395:SF21">
    <property type="entry name" value="PERICARDIN"/>
    <property type="match status" value="1"/>
</dbReference>
<dbReference type="Proteomes" id="UP000050761">
    <property type="component" value="Unassembled WGS sequence"/>
</dbReference>
<dbReference type="GO" id="GO:0007508">
    <property type="term" value="P:larval heart development"/>
    <property type="evidence" value="ECO:0007669"/>
    <property type="project" value="TreeGrafter"/>
</dbReference>
<dbReference type="GO" id="GO:0031012">
    <property type="term" value="C:extracellular matrix"/>
    <property type="evidence" value="ECO:0007669"/>
    <property type="project" value="TreeGrafter"/>
</dbReference>
<dbReference type="PANTHER" id="PTHR33395">
    <property type="entry name" value="TRANSCRIPTASE, PUTATIVE-RELATED-RELATED"/>
    <property type="match status" value="1"/>
</dbReference>
<proteinExistence type="predicted"/>
<accession>A0A183G417</accession>
<sequence length="164" mass="19064">LQLVAKGTLGSNVLDLVLCNRSNIIYDVSLGPPVGTSDHAVVTFKLNIINKRDFKAADFDAIRYYLGNLPNSVATVDEKYELFITILSRCMELFVPIRRVPIHHAHLPQYLNSLLQKRSLAWDRARKYDTEVHWKTYERLDHKFSRNFFKYNKSVENKIIHSKS</sequence>
<name>A0A183G417_HELPZ</name>
<evidence type="ECO:0000313" key="1">
    <source>
        <dbReference type="Proteomes" id="UP000050761"/>
    </source>
</evidence>
<organism evidence="1 2">
    <name type="scientific">Heligmosomoides polygyrus</name>
    <name type="common">Parasitic roundworm</name>
    <dbReference type="NCBI Taxonomy" id="6339"/>
    <lineage>
        <taxon>Eukaryota</taxon>
        <taxon>Metazoa</taxon>
        <taxon>Ecdysozoa</taxon>
        <taxon>Nematoda</taxon>
        <taxon>Chromadorea</taxon>
        <taxon>Rhabditida</taxon>
        <taxon>Rhabditina</taxon>
        <taxon>Rhabditomorpha</taxon>
        <taxon>Strongyloidea</taxon>
        <taxon>Heligmosomidae</taxon>
        <taxon>Heligmosomoides</taxon>
    </lineage>
</organism>
<dbReference type="WBParaSite" id="HPBE_0001621801-mRNA-1">
    <property type="protein sequence ID" value="HPBE_0001621801-mRNA-1"/>
    <property type="gene ID" value="HPBE_0001621801"/>
</dbReference>
<dbReference type="AlphaFoldDB" id="A0A183G417"/>